<feature type="domain" description="TcaA protein NTF2-like" evidence="1">
    <location>
        <begin position="64"/>
        <end position="175"/>
    </location>
</feature>
<sequence length="188" mass="21840">MEDSMHNSEHSRSQRGENSSTSKKFLKILLVIIPIFLSVIGTYVGYMGYQDNKTNVEEIDKISQDVQTFLDKYADQVLIAFNNQQMGAVAEFIDPNSEYFEQMKEAINNQAKNENKFKTIKIHPSSKLEKINATTYKLETDETYIFQNKHKETYRETVTKRMYTFKIEKNKIAIISFVPGKSDPKKLD</sequence>
<accession>B7JRG5</accession>
<dbReference type="Pfam" id="PF22819">
    <property type="entry name" value="TcaA_5th"/>
    <property type="match status" value="1"/>
</dbReference>
<dbReference type="AlphaFoldDB" id="B7JRG5"/>
<protein>
    <recommendedName>
        <fullName evidence="1">TcaA protein NTF2-like domain-containing protein</fullName>
    </recommendedName>
</protein>
<organism evidence="2 3">
    <name type="scientific">Bacillus cereus (strain AH820)</name>
    <dbReference type="NCBI Taxonomy" id="405535"/>
    <lineage>
        <taxon>Bacteria</taxon>
        <taxon>Bacillati</taxon>
        <taxon>Bacillota</taxon>
        <taxon>Bacilli</taxon>
        <taxon>Bacillales</taxon>
        <taxon>Bacillaceae</taxon>
        <taxon>Bacillus</taxon>
        <taxon>Bacillus cereus group</taxon>
    </lineage>
</organism>
<gene>
    <name evidence="2" type="ordered locus">BCAH820_0863</name>
</gene>
<dbReference type="RefSeq" id="WP_000390232.1">
    <property type="nucleotide sequence ID" value="NC_011773.1"/>
</dbReference>
<dbReference type="InterPro" id="IPR054528">
    <property type="entry name" value="TcaA_5th"/>
</dbReference>
<proteinExistence type="predicted"/>
<dbReference type="HOGENOM" id="CLU_1438391_0_0_9"/>
<evidence type="ECO:0000313" key="2">
    <source>
        <dbReference type="EMBL" id="ACK90515.1"/>
    </source>
</evidence>
<evidence type="ECO:0000313" key="3">
    <source>
        <dbReference type="Proteomes" id="UP000001363"/>
    </source>
</evidence>
<dbReference type="EMBL" id="CP001283">
    <property type="protein sequence ID" value="ACK90515.1"/>
    <property type="molecule type" value="Genomic_DNA"/>
</dbReference>
<evidence type="ECO:0000259" key="1">
    <source>
        <dbReference type="Pfam" id="PF22819"/>
    </source>
</evidence>
<reference evidence="2 3" key="1">
    <citation type="submission" date="2008-10" db="EMBL/GenBank/DDBJ databases">
        <title>Genome sequence of Bacillus cereus AH820.</title>
        <authorList>
            <person name="Dodson R.J."/>
            <person name="Durkin A.S."/>
            <person name="Rosovitz M.J."/>
            <person name="Rasko D.A."/>
            <person name="Hoffmaster A."/>
            <person name="Ravel J."/>
            <person name="Sutton G."/>
        </authorList>
    </citation>
    <scope>NUCLEOTIDE SEQUENCE [LARGE SCALE GENOMIC DNA]</scope>
    <source>
        <strain evidence="2 3">AH820</strain>
    </source>
</reference>
<dbReference type="KEGG" id="bcu:BCAH820_0863"/>
<name>B7JRG5_BACC0</name>
<dbReference type="Proteomes" id="UP000001363">
    <property type="component" value="Chromosome"/>
</dbReference>